<reference evidence="1" key="1">
    <citation type="submission" date="2020-05" db="EMBL/GenBank/DDBJ databases">
        <title>WGS assembly of Panicum virgatum.</title>
        <authorList>
            <person name="Lovell J.T."/>
            <person name="Jenkins J."/>
            <person name="Shu S."/>
            <person name="Juenger T.E."/>
            <person name="Schmutz J."/>
        </authorList>
    </citation>
    <scope>NUCLEOTIDE SEQUENCE</scope>
    <source>
        <strain evidence="1">AP13</strain>
    </source>
</reference>
<protein>
    <submittedName>
        <fullName evidence="1">Uncharacterized protein</fullName>
    </submittedName>
</protein>
<organism evidence="1 2">
    <name type="scientific">Panicum virgatum</name>
    <name type="common">Blackwell switchgrass</name>
    <dbReference type="NCBI Taxonomy" id="38727"/>
    <lineage>
        <taxon>Eukaryota</taxon>
        <taxon>Viridiplantae</taxon>
        <taxon>Streptophyta</taxon>
        <taxon>Embryophyta</taxon>
        <taxon>Tracheophyta</taxon>
        <taxon>Spermatophyta</taxon>
        <taxon>Magnoliopsida</taxon>
        <taxon>Liliopsida</taxon>
        <taxon>Poales</taxon>
        <taxon>Poaceae</taxon>
        <taxon>PACMAD clade</taxon>
        <taxon>Panicoideae</taxon>
        <taxon>Panicodae</taxon>
        <taxon>Paniceae</taxon>
        <taxon>Panicinae</taxon>
        <taxon>Panicum</taxon>
        <taxon>Panicum sect. Hiantes</taxon>
    </lineage>
</organism>
<comment type="caution">
    <text evidence="1">The sequence shown here is derived from an EMBL/GenBank/DDBJ whole genome shotgun (WGS) entry which is preliminary data.</text>
</comment>
<gene>
    <name evidence="1" type="ORF">PVAP13_1NG500700</name>
</gene>
<dbReference type="Proteomes" id="UP000823388">
    <property type="component" value="Chromosome 1N"/>
</dbReference>
<sequence>MDNRIHGVRSLRCIDVTRQQFFNTTKPAQSPQDAPTSRETAAVAGCQGNKQVAGDALEMVNISLPSPSFSIRGSTSDLGDQVMHFFPMGDRRVVCVDQVGRGVLLEADTGNVVIMPPLHKPKLMPISLSAPSPDSDYHIDGIRDSLFVMERILKPEPSSMEQTCQFEAFVYSKPNAVHLNKAWQCQLLPSLPNVHDTKQRHSFPQISSYAVVNGGSEICISVQGLGTYCLNTTSYKWTQVGKWMLPFNGKVTLSTYMS</sequence>
<dbReference type="PANTHER" id="PTHR33085">
    <property type="entry name" value="OS12G0113100 PROTEIN-RELATED"/>
    <property type="match status" value="1"/>
</dbReference>
<dbReference type="Pfam" id="PF07893">
    <property type="entry name" value="DUF1668"/>
    <property type="match status" value="1"/>
</dbReference>
<name>A0A8T0X3R5_PANVG</name>
<dbReference type="AlphaFoldDB" id="A0A8T0X3R5"/>
<dbReference type="InterPro" id="IPR012871">
    <property type="entry name" value="DUF1668_ORYSA"/>
</dbReference>
<dbReference type="PANTHER" id="PTHR33085:SF129">
    <property type="entry name" value="OS04G0426500 PROTEIN"/>
    <property type="match status" value="1"/>
</dbReference>
<evidence type="ECO:0000313" key="1">
    <source>
        <dbReference type="EMBL" id="KAG2654740.1"/>
    </source>
</evidence>
<evidence type="ECO:0000313" key="2">
    <source>
        <dbReference type="Proteomes" id="UP000823388"/>
    </source>
</evidence>
<dbReference type="EMBL" id="CM029038">
    <property type="protein sequence ID" value="KAG2654740.1"/>
    <property type="molecule type" value="Genomic_DNA"/>
</dbReference>
<proteinExistence type="predicted"/>
<keyword evidence="2" id="KW-1185">Reference proteome</keyword>
<accession>A0A8T0X3R5</accession>